<dbReference type="GO" id="GO:0005777">
    <property type="term" value="C:peroxisome"/>
    <property type="evidence" value="ECO:0007669"/>
    <property type="project" value="UniProtKB-ARBA"/>
</dbReference>
<dbReference type="Gene3D" id="3.30.465.10">
    <property type="match status" value="1"/>
</dbReference>
<keyword evidence="3" id="KW-0274">FAD</keyword>
<dbReference type="GO" id="GO:0071949">
    <property type="term" value="F:FAD binding"/>
    <property type="evidence" value="ECO:0007669"/>
    <property type="project" value="InterPro"/>
</dbReference>
<dbReference type="SUPFAM" id="SSF55103">
    <property type="entry name" value="FAD-linked oxidases, C-terminal domain"/>
    <property type="match status" value="1"/>
</dbReference>
<dbReference type="InterPro" id="IPR004113">
    <property type="entry name" value="FAD-bd_oxidored_4_C"/>
</dbReference>
<evidence type="ECO:0000259" key="5">
    <source>
        <dbReference type="PROSITE" id="PS51387"/>
    </source>
</evidence>
<evidence type="ECO:0000313" key="6">
    <source>
        <dbReference type="EMBL" id="EQD41060.1"/>
    </source>
</evidence>
<gene>
    <name evidence="6" type="ORF">B1B_14696</name>
</gene>
<dbReference type="Pfam" id="PF02913">
    <property type="entry name" value="FAD-oxidase_C"/>
    <property type="match status" value="1"/>
</dbReference>
<dbReference type="InterPro" id="IPR016166">
    <property type="entry name" value="FAD-bd_PCMH"/>
</dbReference>
<dbReference type="GO" id="GO:0008610">
    <property type="term" value="P:lipid biosynthetic process"/>
    <property type="evidence" value="ECO:0007669"/>
    <property type="project" value="InterPro"/>
</dbReference>
<accession>T1AGK6</accession>
<dbReference type="InterPro" id="IPR006094">
    <property type="entry name" value="Oxid_FAD_bind_N"/>
</dbReference>
<organism evidence="6">
    <name type="scientific">mine drainage metagenome</name>
    <dbReference type="NCBI Taxonomy" id="410659"/>
    <lineage>
        <taxon>unclassified sequences</taxon>
        <taxon>metagenomes</taxon>
        <taxon>ecological metagenomes</taxon>
    </lineage>
</organism>
<comment type="caution">
    <text evidence="6">The sequence shown here is derived from an EMBL/GenBank/DDBJ whole genome shotgun (WGS) entry which is preliminary data.</text>
</comment>
<dbReference type="Pfam" id="PF01565">
    <property type="entry name" value="FAD_binding_4"/>
    <property type="match status" value="1"/>
</dbReference>
<reference evidence="6" key="1">
    <citation type="submission" date="2013-08" db="EMBL/GenBank/DDBJ databases">
        <authorList>
            <person name="Mendez C."/>
            <person name="Richter M."/>
            <person name="Ferrer M."/>
            <person name="Sanchez J."/>
        </authorList>
    </citation>
    <scope>NUCLEOTIDE SEQUENCE</scope>
</reference>
<evidence type="ECO:0000256" key="4">
    <source>
        <dbReference type="SAM" id="MobiDB-lite"/>
    </source>
</evidence>
<sequence length="449" mass="48914">MAQVLRFAEERDLAVVPFGGGTSLVGGVDPLPGAHRAVLALSLERMVDPLAVDEVGRLARFQAGIRGPELERYLSERGFTLGHFPQSFERSTIGGWVSTRSSGEAVRREGELSQWLRGLTVVTPRGILRFEEPLPEAAGPDPFALFPGSEGSLGVIVEVTVAVRRKPEETLYRGTLFPNWEAGVEAGRELAQGHLPPFLFRLTDSEGTALTLEGRGPGPGLSGRVRERIEPRYLEFKHFDPGTMCLALQGWEGTPEEVSLSEREARRVTREHGGMDLGRAFTEFWRRERFAFPHLRDDLVEAGWMVETFETAAAWSEVTGVALGVRQALEERARAGRWALLVATHLSHVTVSGAVLNFQLIAPRDPEDAPGQAQALVQAGLEAVMKAGGKFSHHLGVGRDRLNLLASQRSPVETTLLASLKRALDPRGVLNPGKTLSLEEGPSNPPKGS</sequence>
<dbReference type="PANTHER" id="PTHR46568">
    <property type="entry name" value="ALKYLDIHYDROXYACETONEPHOSPHATE SYNTHASE, PEROXISOMAL"/>
    <property type="match status" value="1"/>
</dbReference>
<dbReference type="PANTHER" id="PTHR46568:SF1">
    <property type="entry name" value="ALKYLDIHYDROXYACETONEPHOSPHATE SYNTHASE, PEROXISOMAL"/>
    <property type="match status" value="1"/>
</dbReference>
<comment type="similarity">
    <text evidence="1">Belongs to the FAD-binding oxidoreductase/transferase type 4 family.</text>
</comment>
<name>T1AGK6_9ZZZZ</name>
<feature type="domain" description="FAD-binding PCMH-type" evidence="5">
    <location>
        <begin position="1"/>
        <end position="166"/>
    </location>
</feature>
<dbReference type="Gene3D" id="1.10.45.10">
    <property type="entry name" value="Vanillyl-alcohol Oxidase, Chain A, domain 4"/>
    <property type="match status" value="1"/>
</dbReference>
<dbReference type="AlphaFoldDB" id="T1AGK6"/>
<protein>
    <submittedName>
        <fullName evidence="6">Flavoprotein</fullName>
    </submittedName>
</protein>
<dbReference type="InterPro" id="IPR016171">
    <property type="entry name" value="Vanillyl_alc_oxidase_C-sub2"/>
</dbReference>
<dbReference type="PROSITE" id="PS51387">
    <property type="entry name" value="FAD_PCMH"/>
    <property type="match status" value="1"/>
</dbReference>
<dbReference type="SUPFAM" id="SSF56176">
    <property type="entry name" value="FAD-binding/transporter-associated domain-like"/>
    <property type="match status" value="1"/>
</dbReference>
<dbReference type="Gene3D" id="3.30.70.3450">
    <property type="match status" value="1"/>
</dbReference>
<evidence type="ECO:0000256" key="1">
    <source>
        <dbReference type="ARBA" id="ARBA00008000"/>
    </source>
</evidence>
<dbReference type="Gene3D" id="3.30.300.330">
    <property type="match status" value="1"/>
</dbReference>
<dbReference type="InterPro" id="IPR025650">
    <property type="entry name" value="Alkyl-DHAP_Synthase"/>
</dbReference>
<reference evidence="6" key="2">
    <citation type="journal article" date="2014" name="ISME J.">
        <title>Microbial stratification in low pH oxic and suboxic macroscopic growths along an acid mine drainage.</title>
        <authorList>
            <person name="Mendez-Garcia C."/>
            <person name="Mesa V."/>
            <person name="Sprenger R.R."/>
            <person name="Richter M."/>
            <person name="Diez M.S."/>
            <person name="Solano J."/>
            <person name="Bargiela R."/>
            <person name="Golyshina O.V."/>
            <person name="Manteca A."/>
            <person name="Ramos J.L."/>
            <person name="Gallego J.R."/>
            <person name="Llorente I."/>
            <person name="Martins Dos Santos V.A."/>
            <person name="Jensen O.N."/>
            <person name="Pelaez A.I."/>
            <person name="Sanchez J."/>
            <person name="Ferrer M."/>
        </authorList>
    </citation>
    <scope>NUCLEOTIDE SEQUENCE</scope>
</reference>
<feature type="region of interest" description="Disordered" evidence="4">
    <location>
        <begin position="427"/>
        <end position="449"/>
    </location>
</feature>
<proteinExistence type="inferred from homology"/>
<dbReference type="InterPro" id="IPR016164">
    <property type="entry name" value="FAD-linked_Oxase-like_C"/>
</dbReference>
<keyword evidence="2" id="KW-0285">Flavoprotein</keyword>
<evidence type="ECO:0000256" key="3">
    <source>
        <dbReference type="ARBA" id="ARBA00022827"/>
    </source>
</evidence>
<dbReference type="InterPro" id="IPR016169">
    <property type="entry name" value="FAD-bd_PCMH_sub2"/>
</dbReference>
<evidence type="ECO:0000256" key="2">
    <source>
        <dbReference type="ARBA" id="ARBA00022630"/>
    </source>
</evidence>
<dbReference type="InterPro" id="IPR036318">
    <property type="entry name" value="FAD-bd_PCMH-like_sf"/>
</dbReference>
<dbReference type="EMBL" id="AUZY01009756">
    <property type="protein sequence ID" value="EQD41060.1"/>
    <property type="molecule type" value="Genomic_DNA"/>
</dbReference>
<dbReference type="GO" id="GO:0008609">
    <property type="term" value="F:alkylglycerone-phosphate synthase activity"/>
    <property type="evidence" value="ECO:0007669"/>
    <property type="project" value="InterPro"/>
</dbReference>